<dbReference type="Proteomes" id="UP000728032">
    <property type="component" value="Unassembled WGS sequence"/>
</dbReference>
<feature type="region of interest" description="Disordered" evidence="1">
    <location>
        <begin position="1"/>
        <end position="28"/>
    </location>
</feature>
<evidence type="ECO:0008006" key="7">
    <source>
        <dbReference type="Google" id="ProtNLM"/>
    </source>
</evidence>
<dbReference type="InterPro" id="IPR056993">
    <property type="entry name" value="TRIP4_3rd_dom"/>
</dbReference>
<proteinExistence type="predicted"/>
<dbReference type="InterPro" id="IPR007374">
    <property type="entry name" value="ASCH_domain"/>
</dbReference>
<accession>A0A7R9QBH0</accession>
<evidence type="ECO:0000259" key="2">
    <source>
        <dbReference type="Pfam" id="PF04266"/>
    </source>
</evidence>
<protein>
    <recommendedName>
        <fullName evidence="7">Activating signal cointegrator 1</fullName>
    </recommendedName>
</protein>
<dbReference type="InterPro" id="IPR009349">
    <property type="entry name" value="TRIP4/RQT4_C2HC5_Znf"/>
</dbReference>
<feature type="domain" description="ASCH" evidence="2">
    <location>
        <begin position="291"/>
        <end position="395"/>
    </location>
</feature>
<reference evidence="5" key="1">
    <citation type="submission" date="2020-11" db="EMBL/GenBank/DDBJ databases">
        <authorList>
            <person name="Tran Van P."/>
        </authorList>
    </citation>
    <scope>NUCLEOTIDE SEQUENCE</scope>
</reference>
<feature type="domain" description="Activating signal cointegrator 1 third" evidence="4">
    <location>
        <begin position="149"/>
        <end position="198"/>
    </location>
</feature>
<evidence type="ECO:0000259" key="3">
    <source>
        <dbReference type="Pfam" id="PF06221"/>
    </source>
</evidence>
<dbReference type="GO" id="GO:0008270">
    <property type="term" value="F:zinc ion binding"/>
    <property type="evidence" value="ECO:0007669"/>
    <property type="project" value="InterPro"/>
</dbReference>
<dbReference type="PANTHER" id="PTHR12963">
    <property type="entry name" value="THYROID RECEPTOR INTERACTING PROTEIN RELATED"/>
    <property type="match status" value="1"/>
</dbReference>
<organism evidence="5">
    <name type="scientific">Oppiella nova</name>
    <dbReference type="NCBI Taxonomy" id="334625"/>
    <lineage>
        <taxon>Eukaryota</taxon>
        <taxon>Metazoa</taxon>
        <taxon>Ecdysozoa</taxon>
        <taxon>Arthropoda</taxon>
        <taxon>Chelicerata</taxon>
        <taxon>Arachnida</taxon>
        <taxon>Acari</taxon>
        <taxon>Acariformes</taxon>
        <taxon>Sarcoptiformes</taxon>
        <taxon>Oribatida</taxon>
        <taxon>Brachypylina</taxon>
        <taxon>Oppioidea</taxon>
        <taxon>Oppiidae</taxon>
        <taxon>Oppiella</taxon>
    </lineage>
</organism>
<dbReference type="Gene3D" id="2.30.130.30">
    <property type="entry name" value="Hypothetical protein"/>
    <property type="match status" value="1"/>
</dbReference>
<gene>
    <name evidence="5" type="ORF">ONB1V03_LOCUS1149</name>
</gene>
<dbReference type="AlphaFoldDB" id="A0A7R9QBH0"/>
<dbReference type="Pfam" id="PF23134">
    <property type="entry name" value="TRIP4_3rd"/>
    <property type="match status" value="1"/>
</dbReference>
<evidence type="ECO:0000313" key="6">
    <source>
        <dbReference type="Proteomes" id="UP000728032"/>
    </source>
</evidence>
<dbReference type="GO" id="GO:0072344">
    <property type="term" value="P:rescue of stalled ribosome"/>
    <property type="evidence" value="ECO:0007669"/>
    <property type="project" value="InterPro"/>
</dbReference>
<dbReference type="PANTHER" id="PTHR12963:SF4">
    <property type="entry name" value="ACTIVATING SIGNAL COINTEGRATOR 1"/>
    <property type="match status" value="1"/>
</dbReference>
<dbReference type="SUPFAM" id="SSF88697">
    <property type="entry name" value="PUA domain-like"/>
    <property type="match status" value="1"/>
</dbReference>
<keyword evidence="6" id="KW-1185">Reference proteome</keyword>
<dbReference type="GO" id="GO:0005634">
    <property type="term" value="C:nucleus"/>
    <property type="evidence" value="ECO:0007669"/>
    <property type="project" value="InterPro"/>
</dbReference>
<sequence>MSSVGMSSKRSKAKRNKGTTLEEHNEGTTLLPGRRPCLCEASKHQLVANCLNCGRIVCAQEGTGSCFTCGQTVMTREQRQELKIQQNIKQLAIDELLSAAESKPMVSTGLKDIAASFEAHRNLEKAIGHKDQMLDFDRNSSVRTKVIDDQNDYFSLGSQNWISSDKRRDISKKVEELHENKLKKNRKILIDLMEHSAIESSEPVIPDFDHQIEKLIKESELKSDYQKVEAKQFIEHNYQTLPVLKYLKNDNKRKDQSNDELNVNKNLVKMFNNMRVQDKELMTMSDEGMCLSVNQPFASLLVYGIKRFEGRNWYSAFRGRLWIRSNSKAPDQHNIDDIHKLYTFAGIKTFPDSYPTSSLVGCVTVTDCLPFEEYRDKYPEGDTEASYILVCEDHKRLSQPLTTSSAGNRIYKLSDKVLIAAQKALKM</sequence>
<evidence type="ECO:0000313" key="5">
    <source>
        <dbReference type="EMBL" id="CAD7637995.1"/>
    </source>
</evidence>
<evidence type="ECO:0000256" key="1">
    <source>
        <dbReference type="SAM" id="MobiDB-lite"/>
    </source>
</evidence>
<dbReference type="CDD" id="cd06554">
    <property type="entry name" value="ASCH_ASC-1_like"/>
    <property type="match status" value="1"/>
</dbReference>
<feature type="domain" description="TRIP4/RQT4 C2HC5-type zinc finger" evidence="3">
    <location>
        <begin position="34"/>
        <end position="82"/>
    </location>
</feature>
<dbReference type="EMBL" id="CAJPVJ010000163">
    <property type="protein sequence ID" value="CAG2161544.1"/>
    <property type="molecule type" value="Genomic_DNA"/>
</dbReference>
<dbReference type="EMBL" id="OC914988">
    <property type="protein sequence ID" value="CAD7637995.1"/>
    <property type="molecule type" value="Genomic_DNA"/>
</dbReference>
<dbReference type="Pfam" id="PF04266">
    <property type="entry name" value="ASCH"/>
    <property type="match status" value="1"/>
</dbReference>
<dbReference type="InterPro" id="IPR015947">
    <property type="entry name" value="PUA-like_sf"/>
</dbReference>
<evidence type="ECO:0000259" key="4">
    <source>
        <dbReference type="Pfam" id="PF23134"/>
    </source>
</evidence>
<dbReference type="GO" id="GO:0180022">
    <property type="term" value="C:RQC-trigger complex"/>
    <property type="evidence" value="ECO:0007669"/>
    <property type="project" value="InterPro"/>
</dbReference>
<dbReference type="OrthoDB" id="338816at2759"/>
<name>A0A7R9QBH0_9ACAR</name>
<dbReference type="InterPro" id="IPR039128">
    <property type="entry name" value="TRIP4-like"/>
</dbReference>
<dbReference type="Pfam" id="PF06221">
    <property type="entry name" value="zf-C2HC5"/>
    <property type="match status" value="1"/>
</dbReference>